<proteinExistence type="predicted"/>
<dbReference type="SUPFAM" id="SSF53335">
    <property type="entry name" value="S-adenosyl-L-methionine-dependent methyltransferases"/>
    <property type="match status" value="1"/>
</dbReference>
<evidence type="ECO:0000256" key="2">
    <source>
        <dbReference type="SAM" id="Phobius"/>
    </source>
</evidence>
<keyword evidence="1" id="KW-0620">Polyamine biosynthesis</keyword>
<organism evidence="3 4">
    <name type="scientific">Chrysophaeum taylorii</name>
    <dbReference type="NCBI Taxonomy" id="2483200"/>
    <lineage>
        <taxon>Eukaryota</taxon>
        <taxon>Sar</taxon>
        <taxon>Stramenopiles</taxon>
        <taxon>Ochrophyta</taxon>
        <taxon>Pelagophyceae</taxon>
        <taxon>Pelagomonadales</taxon>
        <taxon>Pelagomonadaceae</taxon>
        <taxon>Chrysophaeum</taxon>
    </lineage>
</organism>
<dbReference type="PANTHER" id="PTHR43317">
    <property type="entry name" value="THERMOSPERMINE SYNTHASE ACAULIS5"/>
    <property type="match status" value="1"/>
</dbReference>
<dbReference type="GO" id="GO:0006596">
    <property type="term" value="P:polyamine biosynthetic process"/>
    <property type="evidence" value="ECO:0007669"/>
    <property type="project" value="UniProtKB-KW"/>
</dbReference>
<name>A0AAD7UM73_9STRA</name>
<keyword evidence="2" id="KW-1133">Transmembrane helix</keyword>
<dbReference type="PANTHER" id="PTHR43317:SF1">
    <property type="entry name" value="THERMOSPERMINE SYNTHASE ACAULIS5"/>
    <property type="match status" value="1"/>
</dbReference>
<dbReference type="AlphaFoldDB" id="A0AAD7UM73"/>
<evidence type="ECO:0000313" key="4">
    <source>
        <dbReference type="Proteomes" id="UP001230188"/>
    </source>
</evidence>
<evidence type="ECO:0000256" key="1">
    <source>
        <dbReference type="ARBA" id="ARBA00023115"/>
    </source>
</evidence>
<dbReference type="Gene3D" id="3.40.50.150">
    <property type="entry name" value="Vaccinia Virus protein VP39"/>
    <property type="match status" value="1"/>
</dbReference>
<keyword evidence="2" id="KW-0472">Membrane</keyword>
<dbReference type="InterPro" id="IPR029063">
    <property type="entry name" value="SAM-dependent_MTases_sf"/>
</dbReference>
<gene>
    <name evidence="3" type="ORF">CTAYLR_003564</name>
</gene>
<reference evidence="3" key="1">
    <citation type="submission" date="2023-01" db="EMBL/GenBank/DDBJ databases">
        <title>Metagenome sequencing of chrysophaentin producing Chrysophaeum taylorii.</title>
        <authorList>
            <person name="Davison J."/>
            <person name="Bewley C."/>
        </authorList>
    </citation>
    <scope>NUCLEOTIDE SEQUENCE</scope>
    <source>
        <strain evidence="3">NIES-1699</strain>
    </source>
</reference>
<keyword evidence="4" id="KW-1185">Reference proteome</keyword>
<evidence type="ECO:0008006" key="5">
    <source>
        <dbReference type="Google" id="ProtNLM"/>
    </source>
</evidence>
<keyword evidence="2" id="KW-0812">Transmembrane</keyword>
<evidence type="ECO:0000313" key="3">
    <source>
        <dbReference type="EMBL" id="KAJ8611144.1"/>
    </source>
</evidence>
<dbReference type="EMBL" id="JAQMWT010000081">
    <property type="protein sequence ID" value="KAJ8611144.1"/>
    <property type="molecule type" value="Genomic_DNA"/>
</dbReference>
<sequence>MAAALALRYDVRERNRPISVGYVEEVEVFAGVRARYSLRIVDVSESAQHAAVCLIVPQGREHEFVFSTTAGLRQVGSSAGCRRLIAARLNRGQAFENLDAIRLELAECVKAVAPPNAGLVPFVTAGATIGRRVVLEEGTMASDTYVVEEVDCDGLSRRLVFGSNPRVLQTEVGLRKHRKKKKKKVIVDRLRSRYHAAIIAGLVSLSSTASVLLVGLGGGALAQSILEMFESRLVVVELDEKVVDVAVRWFGFEAHKATVQVGDGLSYLDTNDRKFSAVVVDVDAKDASIGMSCPPRAFVEVEYLEKVREALDENGWAVFNVVARDDAARDAALQNFFQVFRAVAVLRPDEDDLNLVVFGSSSTSITTETARDNLRAWLLAPHPSRPREDSGLADLVANLVVLRPRPPSKTYT</sequence>
<comment type="caution">
    <text evidence="3">The sequence shown here is derived from an EMBL/GenBank/DDBJ whole genome shotgun (WGS) entry which is preliminary data.</text>
</comment>
<dbReference type="Proteomes" id="UP001230188">
    <property type="component" value="Unassembled WGS sequence"/>
</dbReference>
<feature type="transmembrane region" description="Helical" evidence="2">
    <location>
        <begin position="194"/>
        <end position="222"/>
    </location>
</feature>
<protein>
    <recommendedName>
        <fullName evidence="5">PABS domain-containing protein</fullName>
    </recommendedName>
</protein>
<accession>A0AAD7UM73</accession>
<dbReference type="Pfam" id="PF01564">
    <property type="entry name" value="Spermine_synth"/>
    <property type="match status" value="1"/>
</dbReference>
<dbReference type="NCBIfam" id="NF037959">
    <property type="entry name" value="MFS_SpdSyn"/>
    <property type="match status" value="1"/>
</dbReference>